<dbReference type="KEGG" id="ffu:CLAFUR5_07771"/>
<gene>
    <name evidence="1" type="ORF">CLAFUR5_07771</name>
</gene>
<keyword evidence="2" id="KW-1185">Reference proteome</keyword>
<reference evidence="1" key="2">
    <citation type="journal article" date="2022" name="Microb. Genom.">
        <title>A chromosome-scale genome assembly of the tomato pathogen Cladosporium fulvum reveals a compartmentalized genome architecture and the presence of a dispensable chromosome.</title>
        <authorList>
            <person name="Zaccaron A.Z."/>
            <person name="Chen L.H."/>
            <person name="Samaras A."/>
            <person name="Stergiopoulos I."/>
        </authorList>
    </citation>
    <scope>NUCLEOTIDE SEQUENCE</scope>
    <source>
        <strain evidence="1">Race5_Kim</strain>
    </source>
</reference>
<sequence length="327" mass="37884">MTQIPQAAQPQNDKLARFAGRNFSRFSLEQSIHCLPVDETEEDNFNEVNDIFRQLLGRAVLPRLRLSEIDEPQVLECGFQKAAWVDDILDACPDAWVVGIDIFTGQGNGDDSSEEDEDEDEDRPDFFIKKRWNLNASFRTSGDPDLRPETFHLINSRCLMDGINTGRWESYVRELRSLLKPGGWLQLVEVHMLFQSDSGRSTTYLERWYDYYQSSLTRMGKDPRIGRQLQRLLIDAGFEHITNMVHRLPMGAWLEGKESLGFQARDLVSKLLRSASLWPFLRVQQPPLTPAQYEDLITGAQRELLQDNLKLYLNVYAAYGRRPNRRR</sequence>
<reference evidence="1" key="1">
    <citation type="submission" date="2021-12" db="EMBL/GenBank/DDBJ databases">
        <authorList>
            <person name="Zaccaron A."/>
            <person name="Stergiopoulos I."/>
        </authorList>
    </citation>
    <scope>NUCLEOTIDE SEQUENCE</scope>
    <source>
        <strain evidence="1">Race5_Kim</strain>
    </source>
</reference>
<dbReference type="Gene3D" id="3.40.50.150">
    <property type="entry name" value="Vaccinia Virus protein VP39"/>
    <property type="match status" value="1"/>
</dbReference>
<dbReference type="EMBL" id="CP090165">
    <property type="protein sequence ID" value="UJO15270.1"/>
    <property type="molecule type" value="Genomic_DNA"/>
</dbReference>
<dbReference type="SUPFAM" id="SSF53335">
    <property type="entry name" value="S-adenosyl-L-methionine-dependent methyltransferases"/>
    <property type="match status" value="1"/>
</dbReference>
<dbReference type="GeneID" id="71987649"/>
<dbReference type="RefSeq" id="XP_047759636.1">
    <property type="nucleotide sequence ID" value="XM_047906919.1"/>
</dbReference>
<proteinExistence type="predicted"/>
<evidence type="ECO:0000313" key="2">
    <source>
        <dbReference type="Proteomes" id="UP000756132"/>
    </source>
</evidence>
<dbReference type="AlphaFoldDB" id="A0A9Q8P6L5"/>
<dbReference type="OrthoDB" id="506498at2759"/>
<protein>
    <submittedName>
        <fullName evidence="1">Secondary metabolism regulator LAE1</fullName>
    </submittedName>
</protein>
<dbReference type="InterPro" id="IPR029063">
    <property type="entry name" value="SAM-dependent_MTases_sf"/>
</dbReference>
<accession>A0A9Q8P6L5</accession>
<name>A0A9Q8P6L5_PASFU</name>
<organism evidence="1 2">
    <name type="scientific">Passalora fulva</name>
    <name type="common">Tomato leaf mold</name>
    <name type="synonym">Cladosporium fulvum</name>
    <dbReference type="NCBI Taxonomy" id="5499"/>
    <lineage>
        <taxon>Eukaryota</taxon>
        <taxon>Fungi</taxon>
        <taxon>Dikarya</taxon>
        <taxon>Ascomycota</taxon>
        <taxon>Pezizomycotina</taxon>
        <taxon>Dothideomycetes</taxon>
        <taxon>Dothideomycetidae</taxon>
        <taxon>Mycosphaerellales</taxon>
        <taxon>Mycosphaerellaceae</taxon>
        <taxon>Fulvia</taxon>
    </lineage>
</organism>
<dbReference type="Proteomes" id="UP000756132">
    <property type="component" value="Chromosome 3"/>
</dbReference>
<evidence type="ECO:0000313" key="1">
    <source>
        <dbReference type="EMBL" id="UJO15270.1"/>
    </source>
</evidence>